<dbReference type="AlphaFoldDB" id="A0A813DUH5"/>
<accession>A0A813DUH5</accession>
<keyword evidence="4" id="KW-1185">Reference proteome</keyword>
<dbReference type="Proteomes" id="UP000654075">
    <property type="component" value="Unassembled WGS sequence"/>
</dbReference>
<feature type="region of interest" description="Disordered" evidence="1">
    <location>
        <begin position="845"/>
        <end position="887"/>
    </location>
</feature>
<evidence type="ECO:0000256" key="2">
    <source>
        <dbReference type="SAM" id="Phobius"/>
    </source>
</evidence>
<name>A0A813DUH5_POLGL</name>
<keyword evidence="2" id="KW-0812">Transmembrane</keyword>
<evidence type="ECO:0000313" key="3">
    <source>
        <dbReference type="EMBL" id="CAE8589073.1"/>
    </source>
</evidence>
<evidence type="ECO:0000313" key="4">
    <source>
        <dbReference type="Proteomes" id="UP000654075"/>
    </source>
</evidence>
<comment type="caution">
    <text evidence="3">The sequence shown here is derived from an EMBL/GenBank/DDBJ whole genome shotgun (WGS) entry which is preliminary data.</text>
</comment>
<reference evidence="3" key="1">
    <citation type="submission" date="2021-02" db="EMBL/GenBank/DDBJ databases">
        <authorList>
            <person name="Dougan E. K."/>
            <person name="Rhodes N."/>
            <person name="Thang M."/>
            <person name="Chan C."/>
        </authorList>
    </citation>
    <scope>NUCLEOTIDE SEQUENCE</scope>
</reference>
<keyword evidence="2" id="KW-0472">Membrane</keyword>
<feature type="compositionally biased region" description="Low complexity" evidence="1">
    <location>
        <begin position="856"/>
        <end position="868"/>
    </location>
</feature>
<keyword evidence="2" id="KW-1133">Transmembrane helix</keyword>
<protein>
    <submittedName>
        <fullName evidence="3">Uncharacterized protein</fullName>
    </submittedName>
</protein>
<feature type="transmembrane region" description="Helical" evidence="2">
    <location>
        <begin position="749"/>
        <end position="776"/>
    </location>
</feature>
<sequence>MIALNTFAYGAAGATYWSHEGRGSRIDYTCVPYAAWNQVTGCTLWRHSARSLQVQRVATLRDHTPLRLGIQAAHCFSDWIPHSPSQWLREKLTATALDTSSDAAAFKVAVTDWIEAPQTQLELRTSTESSDVLNTWNLLNTGIVDIARSFFTGAASVGPNTLRECTKHARVRAQTAFSALVRADWTDFSLHGILRQWQLAAHLQYCDRKALQLRRKDWVVHNQALAEEITAAAQHNDYALTWRLVRKLSATGIGPKHRDYRSAPQENPTSAQWLQYLAQPGCFGGCRATPVRPLPNYDFALLRDLFRTPAVSSERAYQLAEQDYSAFLLRLFHAKRGRQVPRSSLPAELWRLLLLGQEDTAIDTATAIALKQLFLQIRRCNQTPLEWHHSQAALISKCDGKPGPAGYRQIHLLDPVGKCFYRGLWNKAPSHGVIGHFSTAYLPHRRREQSMVQQRIVLHRLTAAKLSHGLLIYDVRNAFPSISHDALDQATQDSFALEDQFLMTQRYRNSTTTINTADCPCTYVTGCGNLQGDSIAALQFAEVYTPCLYTYLNLKHIQPWGRKLLLTDWLTGDLVDAGFTNYADDVADIITAEDSDTLCERRFWANSILEEAIAPDLKWLLPTDCVYVTAGKAAGQKYDKEVKTAGSSQKLPKPFVYIFESLLKQAQLDPKAPDLVKVAVKKIAEKASSRADLYQIFRVCRLSKCFGGKTTRLELALVPQFNELGDYFAQTFALHAGQECYGPAPRGPIVYFVTGIVSVGTLGLVGVGAGVGYGVGSWIADKFQKKQDGERARNSVRVDEMPWAVQVALQQWTDFVSRRAAGRQLTEADVDRVWAEFEQMEPTHAANARGVVRPDSAPSSSSSSAPATFGGGPGGGPTFVATKAAEV</sequence>
<organism evidence="3 4">
    <name type="scientific">Polarella glacialis</name>
    <name type="common">Dinoflagellate</name>
    <dbReference type="NCBI Taxonomy" id="89957"/>
    <lineage>
        <taxon>Eukaryota</taxon>
        <taxon>Sar</taxon>
        <taxon>Alveolata</taxon>
        <taxon>Dinophyceae</taxon>
        <taxon>Suessiales</taxon>
        <taxon>Suessiaceae</taxon>
        <taxon>Polarella</taxon>
    </lineage>
</organism>
<gene>
    <name evidence="3" type="ORF">PGLA1383_LOCUS7852</name>
</gene>
<dbReference type="EMBL" id="CAJNNV010003467">
    <property type="protein sequence ID" value="CAE8589073.1"/>
    <property type="molecule type" value="Genomic_DNA"/>
</dbReference>
<proteinExistence type="predicted"/>
<evidence type="ECO:0000256" key="1">
    <source>
        <dbReference type="SAM" id="MobiDB-lite"/>
    </source>
</evidence>